<accession>A0A7U9GV00</accession>
<dbReference type="Proteomes" id="UP000006045">
    <property type="component" value="Chromosome"/>
</dbReference>
<gene>
    <name evidence="1" type="ORF">I1A_005154</name>
</gene>
<proteinExistence type="predicted"/>
<dbReference type="InterPro" id="IPR023346">
    <property type="entry name" value="Lysozyme-like_dom_sf"/>
</dbReference>
<dbReference type="EMBL" id="CM001561">
    <property type="protein sequence ID" value="EJZ60789.1"/>
    <property type="molecule type" value="Genomic_DNA"/>
</dbReference>
<organism evidence="1 2">
    <name type="scientific">Pseudomonas fluorescens R124</name>
    <dbReference type="NCBI Taxonomy" id="743713"/>
    <lineage>
        <taxon>Bacteria</taxon>
        <taxon>Pseudomonadati</taxon>
        <taxon>Pseudomonadota</taxon>
        <taxon>Gammaproteobacteria</taxon>
        <taxon>Pseudomonadales</taxon>
        <taxon>Pseudomonadaceae</taxon>
        <taxon>Pseudomonas</taxon>
    </lineage>
</organism>
<evidence type="ECO:0000313" key="2">
    <source>
        <dbReference type="Proteomes" id="UP000006045"/>
    </source>
</evidence>
<dbReference type="AlphaFoldDB" id="A0A7U9GV00"/>
<protein>
    <submittedName>
        <fullName evidence="1">Chitinase</fullName>
    </submittedName>
</protein>
<dbReference type="Gene3D" id="1.10.530.10">
    <property type="match status" value="1"/>
</dbReference>
<dbReference type="CDD" id="cd12797">
    <property type="entry name" value="M23_peptidase"/>
    <property type="match status" value="1"/>
</dbReference>
<name>A0A7U9GV00_PSEFL</name>
<evidence type="ECO:0000313" key="1">
    <source>
        <dbReference type="EMBL" id="EJZ60789.1"/>
    </source>
</evidence>
<dbReference type="Gene3D" id="2.70.70.10">
    <property type="entry name" value="Glucose Permease (Domain IIA)"/>
    <property type="match status" value="1"/>
</dbReference>
<dbReference type="OrthoDB" id="1491023at2"/>
<reference evidence="1 2" key="1">
    <citation type="submission" date="2012-08" db="EMBL/GenBank/DDBJ databases">
        <title>The genome of cave-isolated P. fluorescens strain R124 demonstrates phenotypic adaptation to the mineral environment.</title>
        <authorList>
            <person name="Barton M.D."/>
            <person name="Petronio M."/>
            <person name="Giarrizzo J.G."/>
            <person name="Bowling B.V."/>
            <person name="Barton H.A."/>
        </authorList>
    </citation>
    <scope>NUCLEOTIDE SEQUENCE [LARGE SCALE GENOMIC DNA]</scope>
    <source>
        <strain evidence="1 2">R124</strain>
    </source>
</reference>
<dbReference type="RefSeq" id="WP_003229550.1">
    <property type="nucleotide sequence ID" value="NZ_CM001561.1"/>
</dbReference>
<sequence>MIISPPFIPAPVAGETDDAYLARAMVGGIPGDGGYPLSFDLNWHGGIHLTAPKEGGNSLPVQAISDGTLAYFRQPTLESTAPPDHALRYRNKWTDDGCVVIRHETEIGEGEKAKVVFFSIYMHLSKILITAPQKGKAVSRKDKVGEAGSIYGESGRIHFEIVADQSQIEKLVGRKERDLNFLTAHGRSDCVWGDAYFFIPPEVLVYERAPSNILSAQNDSPVVYRCPAMPSGPAPIQEAGAPTSNVNDSVQGYDWSLASELQNGMFIKMSFAKGQCKLTTYSHSGFELGSQTESGSYEYDLYNTATEKFPKSPSAGFELLRFGRVLSGDQLIPADAAHWRKIKIPGKTGEESKAGWIDLNSFSVTKFSDADFPHWQGWQLVDDDTDADSHCQSQFIRAVLNLDAGKVVSDNLDAVNIAKSPAYATLSANEQQDLSTRYVAERQLTQSLLEKSEVQDRVKRLVCKFPSEWCKNDFDTRYDWLKKVAEGGPLPEDQYAKLKSHQQALGFWEEAALVGIDHMHWHFPPKEFIRTFSQCGWLTKSDMKGVYPTASDANINKYLVHINKTLSKYLIVGRLRRSHFFGQAGVESGQLAMMSELYNGAPHDYFRRYANASNYNGWLGNIKYNDGGDFRGRGLKQLTGRANYASYWVYRGWLQASSFSNNWWKHTSWWGITISGATVTGAQKATLPIQNAATIAQLDAQIRPPVIVNPDRVKDEPFTCIDTAGWFWAKNKLLGIADSNDIPQMTRRIRGDGALVGTDSAHPWPAAANFPARETMTNKLLKFF</sequence>
<dbReference type="SUPFAM" id="SSF53955">
    <property type="entry name" value="Lysozyme-like"/>
    <property type="match status" value="1"/>
</dbReference>
<dbReference type="InterPro" id="IPR011055">
    <property type="entry name" value="Dup_hybrid_motif"/>
</dbReference>